<comment type="caution">
    <text evidence="1">The sequence shown here is derived from an EMBL/GenBank/DDBJ whole genome shotgun (WGS) entry which is preliminary data.</text>
</comment>
<sequence length="108" mass="11456">MHKLAGFLCSWTERFVHPAVNTINGGFRAYSVGVQVDGEDAAAQCIEAGGRVGPRPTGLPYRKGCSVSGTSQNPVAGLKNEKGSTLSPFPFVLATRLATRRYSVSGDR</sequence>
<dbReference type="Proteomes" id="UP000076552">
    <property type="component" value="Unassembled WGS sequence"/>
</dbReference>
<reference evidence="1 2" key="1">
    <citation type="submission" date="2015-06" db="EMBL/GenBank/DDBJ databases">
        <title>Survival trade-offs in plant roots during colonization by closely related pathogenic and mutualistic fungi.</title>
        <authorList>
            <person name="Hacquard S."/>
            <person name="Kracher B."/>
            <person name="Hiruma K."/>
            <person name="Weinman A."/>
            <person name="Muench P."/>
            <person name="Garrido Oter R."/>
            <person name="Ver Loren van Themaat E."/>
            <person name="Dallerey J.-F."/>
            <person name="Damm U."/>
            <person name="Henrissat B."/>
            <person name="Lespinet O."/>
            <person name="Thon M."/>
            <person name="Kemen E."/>
            <person name="McHardy A.C."/>
            <person name="Schulze-Lefert P."/>
            <person name="O'Connell R.J."/>
        </authorList>
    </citation>
    <scope>NUCLEOTIDE SEQUENCE [LARGE SCALE GENOMIC DNA]</scope>
    <source>
        <strain evidence="1 2">0861</strain>
    </source>
</reference>
<protein>
    <submittedName>
        <fullName evidence="1">Uncharacterized protein</fullName>
    </submittedName>
</protein>
<evidence type="ECO:0000313" key="1">
    <source>
        <dbReference type="EMBL" id="KZL71130.1"/>
    </source>
</evidence>
<organism evidence="1 2">
    <name type="scientific">Colletotrichum tofieldiae</name>
    <dbReference type="NCBI Taxonomy" id="708197"/>
    <lineage>
        <taxon>Eukaryota</taxon>
        <taxon>Fungi</taxon>
        <taxon>Dikarya</taxon>
        <taxon>Ascomycota</taxon>
        <taxon>Pezizomycotina</taxon>
        <taxon>Sordariomycetes</taxon>
        <taxon>Hypocreomycetidae</taxon>
        <taxon>Glomerellales</taxon>
        <taxon>Glomerellaceae</taxon>
        <taxon>Colletotrichum</taxon>
        <taxon>Colletotrichum spaethianum species complex</taxon>
    </lineage>
</organism>
<gene>
    <name evidence="1" type="ORF">CT0861_12176</name>
</gene>
<dbReference type="EMBL" id="LFIV01000078">
    <property type="protein sequence ID" value="KZL71130.1"/>
    <property type="molecule type" value="Genomic_DNA"/>
</dbReference>
<keyword evidence="2" id="KW-1185">Reference proteome</keyword>
<name>A0A166SSC7_9PEZI</name>
<dbReference type="AlphaFoldDB" id="A0A166SSC7"/>
<evidence type="ECO:0000313" key="2">
    <source>
        <dbReference type="Proteomes" id="UP000076552"/>
    </source>
</evidence>
<accession>A0A166SSC7</accession>
<proteinExistence type="predicted"/>